<feature type="non-terminal residue" evidence="1">
    <location>
        <position position="1"/>
    </location>
</feature>
<reference evidence="1" key="1">
    <citation type="journal article" date="2022" name="IScience">
        <title>Evolution of zygomycete secretomes and the origins of terrestrial fungal ecologies.</title>
        <authorList>
            <person name="Chang Y."/>
            <person name="Wang Y."/>
            <person name="Mondo S."/>
            <person name="Ahrendt S."/>
            <person name="Andreopoulos W."/>
            <person name="Barry K."/>
            <person name="Beard J."/>
            <person name="Benny G.L."/>
            <person name="Blankenship S."/>
            <person name="Bonito G."/>
            <person name="Cuomo C."/>
            <person name="Desiro A."/>
            <person name="Gervers K.A."/>
            <person name="Hundley H."/>
            <person name="Kuo A."/>
            <person name="LaButti K."/>
            <person name="Lang B.F."/>
            <person name="Lipzen A."/>
            <person name="O'Donnell K."/>
            <person name="Pangilinan J."/>
            <person name="Reynolds N."/>
            <person name="Sandor L."/>
            <person name="Smith M.E."/>
            <person name="Tsang A."/>
            <person name="Grigoriev I.V."/>
            <person name="Stajich J.E."/>
            <person name="Spatafora J.W."/>
        </authorList>
    </citation>
    <scope>NUCLEOTIDE SEQUENCE</scope>
    <source>
        <strain evidence="1">RSA 2281</strain>
    </source>
</reference>
<evidence type="ECO:0000313" key="1">
    <source>
        <dbReference type="EMBL" id="KAI9275917.1"/>
    </source>
</evidence>
<dbReference type="AlphaFoldDB" id="A0AAD5PJB2"/>
<evidence type="ECO:0000313" key="2">
    <source>
        <dbReference type="Proteomes" id="UP001209540"/>
    </source>
</evidence>
<dbReference type="Proteomes" id="UP001209540">
    <property type="component" value="Unassembled WGS sequence"/>
</dbReference>
<name>A0AAD5PJB2_9FUNG</name>
<organism evidence="1 2">
    <name type="scientific">Phascolomyces articulosus</name>
    <dbReference type="NCBI Taxonomy" id="60185"/>
    <lineage>
        <taxon>Eukaryota</taxon>
        <taxon>Fungi</taxon>
        <taxon>Fungi incertae sedis</taxon>
        <taxon>Mucoromycota</taxon>
        <taxon>Mucoromycotina</taxon>
        <taxon>Mucoromycetes</taxon>
        <taxon>Mucorales</taxon>
        <taxon>Lichtheimiaceae</taxon>
        <taxon>Phascolomyces</taxon>
    </lineage>
</organism>
<sequence>IINPLRMQKNNDKSLLRNIVCYVCVCFCNSINNIMKYRKTLHGVFFFFHTKPICLYI</sequence>
<reference evidence="1" key="2">
    <citation type="submission" date="2023-02" db="EMBL/GenBank/DDBJ databases">
        <authorList>
            <consortium name="DOE Joint Genome Institute"/>
            <person name="Mondo S.J."/>
            <person name="Chang Y."/>
            <person name="Wang Y."/>
            <person name="Ahrendt S."/>
            <person name="Andreopoulos W."/>
            <person name="Barry K."/>
            <person name="Beard J."/>
            <person name="Benny G.L."/>
            <person name="Blankenship S."/>
            <person name="Bonito G."/>
            <person name="Cuomo C."/>
            <person name="Desiro A."/>
            <person name="Gervers K.A."/>
            <person name="Hundley H."/>
            <person name="Kuo A."/>
            <person name="LaButti K."/>
            <person name="Lang B.F."/>
            <person name="Lipzen A."/>
            <person name="O'Donnell K."/>
            <person name="Pangilinan J."/>
            <person name="Reynolds N."/>
            <person name="Sandor L."/>
            <person name="Smith M.W."/>
            <person name="Tsang A."/>
            <person name="Grigoriev I.V."/>
            <person name="Stajich J.E."/>
            <person name="Spatafora J.W."/>
        </authorList>
    </citation>
    <scope>NUCLEOTIDE SEQUENCE</scope>
    <source>
        <strain evidence="1">RSA 2281</strain>
    </source>
</reference>
<feature type="non-terminal residue" evidence="1">
    <location>
        <position position="57"/>
    </location>
</feature>
<comment type="caution">
    <text evidence="1">The sequence shown here is derived from an EMBL/GenBank/DDBJ whole genome shotgun (WGS) entry which is preliminary data.</text>
</comment>
<protein>
    <submittedName>
        <fullName evidence="1">Uncharacterized protein</fullName>
    </submittedName>
</protein>
<keyword evidence="2" id="KW-1185">Reference proteome</keyword>
<gene>
    <name evidence="1" type="ORF">BDA99DRAFT_496791</name>
</gene>
<dbReference type="EMBL" id="JAIXMP010000003">
    <property type="protein sequence ID" value="KAI9275917.1"/>
    <property type="molecule type" value="Genomic_DNA"/>
</dbReference>
<proteinExistence type="predicted"/>
<accession>A0AAD5PJB2</accession>